<dbReference type="PANTHER" id="PTHR34535:SF3">
    <property type="entry name" value="HYDROGENASE MATURATION FACTOR HYPA"/>
    <property type="match status" value="1"/>
</dbReference>
<dbReference type="FunFam" id="3.30.2320.80:FF:000001">
    <property type="entry name" value="Hydrogenase maturation factor HypA"/>
    <property type="match status" value="1"/>
</dbReference>
<accession>A0A2U2C1I1</accession>
<dbReference type="Pfam" id="PF01155">
    <property type="entry name" value="HypA"/>
    <property type="match status" value="1"/>
</dbReference>
<organism evidence="6 7">
    <name type="scientific">Aliarcobacter skirrowii</name>
    <dbReference type="NCBI Taxonomy" id="28200"/>
    <lineage>
        <taxon>Bacteria</taxon>
        <taxon>Pseudomonadati</taxon>
        <taxon>Campylobacterota</taxon>
        <taxon>Epsilonproteobacteria</taxon>
        <taxon>Campylobacterales</taxon>
        <taxon>Arcobacteraceae</taxon>
        <taxon>Aliarcobacter</taxon>
    </lineage>
</organism>
<dbReference type="Gene3D" id="3.30.2320.80">
    <property type="match status" value="1"/>
</dbReference>
<feature type="binding site" evidence="5">
    <location>
        <position position="89"/>
    </location>
    <ligand>
        <name>Zn(2+)</name>
        <dbReference type="ChEBI" id="CHEBI:29105"/>
    </ligand>
</feature>
<proteinExistence type="inferred from homology"/>
<evidence type="ECO:0000256" key="1">
    <source>
        <dbReference type="ARBA" id="ARBA00010748"/>
    </source>
</evidence>
<comment type="function">
    <text evidence="5">Involved in the maturation of [NiFe] hydrogenases. Required for nickel insertion into the metal center of the hydrogenase.</text>
</comment>
<dbReference type="InterPro" id="IPR020538">
    <property type="entry name" value="Hydgase_Ni_incorp_HypA/HybF_CS"/>
</dbReference>
<comment type="similarity">
    <text evidence="1 5">Belongs to the HypA/HybF family.</text>
</comment>
<dbReference type="GO" id="GO:0008270">
    <property type="term" value="F:zinc ion binding"/>
    <property type="evidence" value="ECO:0007669"/>
    <property type="project" value="UniProtKB-UniRule"/>
</dbReference>
<name>A0A2U2C1I1_9BACT</name>
<feature type="binding site" evidence="5">
    <location>
        <position position="2"/>
    </location>
    <ligand>
        <name>Ni(2+)</name>
        <dbReference type="ChEBI" id="CHEBI:49786"/>
    </ligand>
</feature>
<dbReference type="GO" id="GO:0051604">
    <property type="term" value="P:protein maturation"/>
    <property type="evidence" value="ECO:0007669"/>
    <property type="project" value="InterPro"/>
</dbReference>
<evidence type="ECO:0000256" key="4">
    <source>
        <dbReference type="ARBA" id="ARBA00022833"/>
    </source>
</evidence>
<dbReference type="PROSITE" id="PS01249">
    <property type="entry name" value="HYPA"/>
    <property type="match status" value="1"/>
</dbReference>
<protein>
    <recommendedName>
        <fullName evidence="5">Hydrogenase maturation factor HypA</fullName>
    </recommendedName>
</protein>
<dbReference type="STRING" id="28200.GCA_001572935_01155"/>
<evidence type="ECO:0000313" key="6">
    <source>
        <dbReference type="EMBL" id="PWE22139.1"/>
    </source>
</evidence>
<dbReference type="GO" id="GO:0016530">
    <property type="term" value="F:metallochaperone activity"/>
    <property type="evidence" value="ECO:0007669"/>
    <property type="project" value="UniProtKB-ARBA"/>
</dbReference>
<feature type="binding site" evidence="5">
    <location>
        <position position="73"/>
    </location>
    <ligand>
        <name>Zn(2+)</name>
        <dbReference type="ChEBI" id="CHEBI:29105"/>
    </ligand>
</feature>
<evidence type="ECO:0000313" key="7">
    <source>
        <dbReference type="Proteomes" id="UP000245014"/>
    </source>
</evidence>
<comment type="caution">
    <text evidence="6">The sequence shown here is derived from an EMBL/GenBank/DDBJ whole genome shotgun (WGS) entry which is preliminary data.</text>
</comment>
<dbReference type="InterPro" id="IPR000688">
    <property type="entry name" value="HypA/HybF"/>
</dbReference>
<dbReference type="RefSeq" id="WP_109066542.1">
    <property type="nucleotide sequence ID" value="NZ_QEYG01000072.1"/>
</dbReference>
<dbReference type="Proteomes" id="UP000245014">
    <property type="component" value="Unassembled WGS sequence"/>
</dbReference>
<dbReference type="NCBIfam" id="NF001839">
    <property type="entry name" value="PRK00564.1"/>
    <property type="match status" value="1"/>
</dbReference>
<dbReference type="PIRSF" id="PIRSF004761">
    <property type="entry name" value="Hydrgn_mat_HypA"/>
    <property type="match status" value="1"/>
</dbReference>
<dbReference type="NCBIfam" id="TIGR00100">
    <property type="entry name" value="hypA"/>
    <property type="match status" value="1"/>
</dbReference>
<feature type="binding site" evidence="5">
    <location>
        <position position="76"/>
    </location>
    <ligand>
        <name>Zn(2+)</name>
        <dbReference type="ChEBI" id="CHEBI:29105"/>
    </ligand>
</feature>
<gene>
    <name evidence="5" type="primary">hypA</name>
    <name evidence="6" type="ORF">DF188_03230</name>
</gene>
<dbReference type="GO" id="GO:0016151">
    <property type="term" value="F:nickel cation binding"/>
    <property type="evidence" value="ECO:0007669"/>
    <property type="project" value="UniProtKB-UniRule"/>
</dbReference>
<dbReference type="HAMAP" id="MF_00213">
    <property type="entry name" value="HypA_HybF"/>
    <property type="match status" value="1"/>
</dbReference>
<evidence type="ECO:0000256" key="2">
    <source>
        <dbReference type="ARBA" id="ARBA00022596"/>
    </source>
</evidence>
<feature type="binding site" evidence="5">
    <location>
        <position position="92"/>
    </location>
    <ligand>
        <name>Zn(2+)</name>
        <dbReference type="ChEBI" id="CHEBI:29105"/>
    </ligand>
</feature>
<sequence>MHEYSIVQSLLESCEEHARTNGAKKVTKVVVKIGVLSGVEPELLQTAFDTFKEKTICDSAEFSINIQKVEIFCNRCNANSTLQKHEFACPKCQSTDIKVTDGEDMYLMSLELE</sequence>
<dbReference type="PANTHER" id="PTHR34535">
    <property type="entry name" value="HYDROGENASE MATURATION FACTOR HYPA"/>
    <property type="match status" value="1"/>
</dbReference>
<reference evidence="6 7" key="1">
    <citation type="submission" date="2018-05" db="EMBL/GenBank/DDBJ databases">
        <title>Antimicrobial susceptibility testing and genomic analysis of Arcobacter skirrowii strains and one Arcobacter butzleri isolated from German poultry farms.</title>
        <authorList>
            <person name="Haenel I."/>
            <person name="Hotzel H."/>
            <person name="Tomaso H."/>
            <person name="Busch A."/>
        </authorList>
    </citation>
    <scope>NUCLEOTIDE SEQUENCE [LARGE SCALE GENOMIC DNA]</scope>
    <source>
        <strain evidence="7">v</strain>
    </source>
</reference>
<dbReference type="EMBL" id="QEYI01000002">
    <property type="protein sequence ID" value="PWE22139.1"/>
    <property type="molecule type" value="Genomic_DNA"/>
</dbReference>
<evidence type="ECO:0000256" key="3">
    <source>
        <dbReference type="ARBA" id="ARBA00022723"/>
    </source>
</evidence>
<keyword evidence="2 5" id="KW-0533">Nickel</keyword>
<keyword evidence="3 5" id="KW-0479">Metal-binding</keyword>
<evidence type="ECO:0000256" key="5">
    <source>
        <dbReference type="HAMAP-Rule" id="MF_00213"/>
    </source>
</evidence>
<keyword evidence="4 5" id="KW-0862">Zinc</keyword>
<dbReference type="AlphaFoldDB" id="A0A2U2C1I1"/>